<keyword evidence="4" id="KW-1185">Reference proteome</keyword>
<dbReference type="InterPro" id="IPR000675">
    <property type="entry name" value="Cutinase/axe"/>
</dbReference>
<evidence type="ECO:0000313" key="4">
    <source>
        <dbReference type="Proteomes" id="UP000287144"/>
    </source>
</evidence>
<dbReference type="PANTHER" id="PTHR33630:SF13">
    <property type="entry name" value="ACETYLXYLAN ESTERASE"/>
    <property type="match status" value="1"/>
</dbReference>
<dbReference type="STRING" id="1325735.A0A428SY83"/>
<gene>
    <name evidence="3" type="ORF">CEP52_012468</name>
</gene>
<evidence type="ECO:0000256" key="1">
    <source>
        <dbReference type="ARBA" id="ARBA00022801"/>
    </source>
</evidence>
<keyword evidence="1" id="KW-0378">Hydrolase</keyword>
<dbReference type="Gene3D" id="3.40.50.1820">
    <property type="entry name" value="alpha/beta hydrolase"/>
    <property type="match status" value="2"/>
</dbReference>
<evidence type="ECO:0000313" key="3">
    <source>
        <dbReference type="EMBL" id="RSL94763.1"/>
    </source>
</evidence>
<dbReference type="AlphaFoldDB" id="A0A428SY83"/>
<keyword evidence="2" id="KW-1015">Disulfide bond</keyword>
<name>A0A428SY83_9HYPO</name>
<dbReference type="SMART" id="SM01110">
    <property type="entry name" value="Cutinase"/>
    <property type="match status" value="1"/>
</dbReference>
<comment type="caution">
    <text evidence="3">The sequence shown here is derived from an EMBL/GenBank/DDBJ whole genome shotgun (WGS) entry which is preliminary data.</text>
</comment>
<evidence type="ECO:0000256" key="2">
    <source>
        <dbReference type="ARBA" id="ARBA00023157"/>
    </source>
</evidence>
<accession>A0A428SY83</accession>
<dbReference type="SUPFAM" id="SSF53474">
    <property type="entry name" value="alpha/beta-Hydrolases"/>
    <property type="match status" value="1"/>
</dbReference>
<dbReference type="Pfam" id="PF01083">
    <property type="entry name" value="Cutinase"/>
    <property type="match status" value="1"/>
</dbReference>
<dbReference type="Proteomes" id="UP000287144">
    <property type="component" value="Unassembled WGS sequence"/>
</dbReference>
<organism evidence="3 4">
    <name type="scientific">Fusarium oligoseptatum</name>
    <dbReference type="NCBI Taxonomy" id="2604345"/>
    <lineage>
        <taxon>Eukaryota</taxon>
        <taxon>Fungi</taxon>
        <taxon>Dikarya</taxon>
        <taxon>Ascomycota</taxon>
        <taxon>Pezizomycotina</taxon>
        <taxon>Sordariomycetes</taxon>
        <taxon>Hypocreomycetidae</taxon>
        <taxon>Hypocreales</taxon>
        <taxon>Nectriaceae</taxon>
        <taxon>Fusarium</taxon>
        <taxon>Fusarium solani species complex</taxon>
    </lineage>
</organism>
<proteinExistence type="predicted"/>
<protein>
    <submittedName>
        <fullName evidence="3">Uncharacterized protein</fullName>
    </submittedName>
</protein>
<dbReference type="PANTHER" id="PTHR33630">
    <property type="entry name" value="CUTINASE RV1984C-RELATED-RELATED"/>
    <property type="match status" value="1"/>
</dbReference>
<dbReference type="EMBL" id="NKCK01000162">
    <property type="protein sequence ID" value="RSL94763.1"/>
    <property type="molecule type" value="Genomic_DNA"/>
</dbReference>
<reference evidence="3 4" key="1">
    <citation type="submission" date="2017-06" db="EMBL/GenBank/DDBJ databases">
        <title>Comparative genomic analysis of Ambrosia Fusariam Clade fungi.</title>
        <authorList>
            <person name="Stajich J.E."/>
            <person name="Carrillo J."/>
            <person name="Kijimoto T."/>
            <person name="Eskalen A."/>
            <person name="O'Donnell K."/>
            <person name="Kasson M."/>
        </authorList>
    </citation>
    <scope>NUCLEOTIDE SEQUENCE [LARGE SCALE GENOMIC DNA]</scope>
    <source>
        <strain evidence="3 4">NRRL62579</strain>
    </source>
</reference>
<dbReference type="GO" id="GO:0052689">
    <property type="term" value="F:carboxylic ester hydrolase activity"/>
    <property type="evidence" value="ECO:0007669"/>
    <property type="project" value="UniProtKB-ARBA"/>
</dbReference>
<dbReference type="InterPro" id="IPR029058">
    <property type="entry name" value="AB_hydrolase_fold"/>
</dbReference>
<sequence>MTSTSTDALAASTPGFTTQTTPLHIPHECSWGTGIGLYKPDTHTCTFFGIDPVWDDQNNDCLPGYRDIATECPVQYTAASTWDWEKSNGETTREIFCCPTVYDFKWRGMATLTDNRGSSASLTISSCVARSLSFAGNSPWALNISYWSTSGETVVKAGTTAEFDPKTDKLVASVATIAYVINKRGSTCVPDCSTPYTGGVWPPPVTEPSSTPPPQNCTDVHVFLVRGTSEAYPGDSISIAKAICDDWKDCSWSSVQYPASFRPTYCSSLHAGIETLSTTGGQIFGDYLGAGGGHQPGATGCKQETNPPLDPEYEVGQKIVAALMYGSPRHVANQTSNVIVGERFQSSWPREGKQLESLNRWTKVLRDYGNMEDPACAGGDDWTAHTSYFKLYPADAAQFVRFALCS</sequence>